<dbReference type="SUPFAM" id="SSF53300">
    <property type="entry name" value="vWA-like"/>
    <property type="match status" value="1"/>
</dbReference>
<dbReference type="EMBL" id="JBEPLW010000012">
    <property type="protein sequence ID" value="MET3575798.1"/>
    <property type="molecule type" value="Genomic_DNA"/>
</dbReference>
<name>A0ABV2GC01_9BACL</name>
<evidence type="ECO:0000313" key="2">
    <source>
        <dbReference type="EMBL" id="MET3575798.1"/>
    </source>
</evidence>
<dbReference type="Pfam" id="PF01882">
    <property type="entry name" value="DUF58"/>
    <property type="match status" value="1"/>
</dbReference>
<dbReference type="RefSeq" id="WP_354197282.1">
    <property type="nucleotide sequence ID" value="NZ_JBEPLW010000012.1"/>
</dbReference>
<dbReference type="InterPro" id="IPR036465">
    <property type="entry name" value="vWFA_dom_sf"/>
</dbReference>
<feature type="domain" description="DUF58" evidence="1">
    <location>
        <begin position="50"/>
        <end position="253"/>
    </location>
</feature>
<sequence>MNEEVFFPAEWLARIGRCRLVPHSRFRGVQRGSSLSGRTGNSPDFSDFAEYHPGDDIRKVDWNVYGRTEKLYVRRYLDERELRVSVILDGTRSMAGGGRWLFARQLCAAIGLIALGSDDHFSAGLAGGTPAGLFSGKGARSRNAFLQKLTSLPAPAETGGFAEEAWKFAGQAATIRFLITDGLEPAGHFEALFRRMLAAGGETRLILVGGEDAAVPDVRGDFRFIDSETGKSVAVTLTPGARRAYEERRVAHRLAVAGICRNFGIRLLEVQPAEGIPGFVNGKMRGAGWIR</sequence>
<dbReference type="Proteomes" id="UP001549099">
    <property type="component" value="Unassembled WGS sequence"/>
</dbReference>
<organism evidence="2 3">
    <name type="scientific">Bhargavaea ullalensis</name>
    <dbReference type="NCBI Taxonomy" id="1265685"/>
    <lineage>
        <taxon>Bacteria</taxon>
        <taxon>Bacillati</taxon>
        <taxon>Bacillota</taxon>
        <taxon>Bacilli</taxon>
        <taxon>Bacillales</taxon>
        <taxon>Caryophanaceae</taxon>
        <taxon>Bhargavaea</taxon>
    </lineage>
</organism>
<proteinExistence type="predicted"/>
<reference evidence="2 3" key="1">
    <citation type="submission" date="2024-06" db="EMBL/GenBank/DDBJ databases">
        <title>Genomic Encyclopedia of Type Strains, Phase IV (KMG-IV): sequencing the most valuable type-strain genomes for metagenomic binning, comparative biology and taxonomic classification.</title>
        <authorList>
            <person name="Goeker M."/>
        </authorList>
    </citation>
    <scope>NUCLEOTIDE SEQUENCE [LARGE SCALE GENOMIC DNA]</scope>
    <source>
        <strain evidence="2 3">DSM 26128</strain>
    </source>
</reference>
<keyword evidence="3" id="KW-1185">Reference proteome</keyword>
<evidence type="ECO:0000313" key="3">
    <source>
        <dbReference type="Proteomes" id="UP001549099"/>
    </source>
</evidence>
<accession>A0ABV2GC01</accession>
<evidence type="ECO:0000259" key="1">
    <source>
        <dbReference type="Pfam" id="PF01882"/>
    </source>
</evidence>
<dbReference type="PANTHER" id="PTHR33608">
    <property type="entry name" value="BLL2464 PROTEIN"/>
    <property type="match status" value="1"/>
</dbReference>
<gene>
    <name evidence="2" type="ORF">ABID49_001704</name>
</gene>
<protein>
    <submittedName>
        <fullName evidence="2">Uncharacterized protein (DUF58 family)</fullName>
    </submittedName>
</protein>
<dbReference type="PANTHER" id="PTHR33608:SF6">
    <property type="entry name" value="BLL2464 PROTEIN"/>
    <property type="match status" value="1"/>
</dbReference>
<dbReference type="InterPro" id="IPR002881">
    <property type="entry name" value="DUF58"/>
</dbReference>
<comment type="caution">
    <text evidence="2">The sequence shown here is derived from an EMBL/GenBank/DDBJ whole genome shotgun (WGS) entry which is preliminary data.</text>
</comment>